<feature type="region of interest" description="Disordered" evidence="1">
    <location>
        <begin position="1"/>
        <end position="49"/>
    </location>
</feature>
<protein>
    <submittedName>
        <fullName evidence="3">Uncharacterized protein</fullName>
    </submittedName>
</protein>
<accession>A0A8H7PBD7</accession>
<keyword evidence="2" id="KW-0472">Membrane</keyword>
<proteinExistence type="predicted"/>
<dbReference type="EMBL" id="JADOXO010000004">
    <property type="protein sequence ID" value="KAF9821478.1"/>
    <property type="molecule type" value="Genomic_DNA"/>
</dbReference>
<evidence type="ECO:0000313" key="3">
    <source>
        <dbReference type="EMBL" id="KAF9821478.1"/>
    </source>
</evidence>
<reference evidence="3" key="2">
    <citation type="journal article" name="Front. Microbiol.">
        <title>Degradative Capacity of Two Strains of Rhodonia placenta: From Phenotype to Genotype.</title>
        <authorList>
            <person name="Kolle M."/>
            <person name="Horta M.A.C."/>
            <person name="Nowrousian M."/>
            <person name="Ohm R.A."/>
            <person name="Benz J.P."/>
            <person name="Pilgard A."/>
        </authorList>
    </citation>
    <scope>NUCLEOTIDE SEQUENCE</scope>
    <source>
        <strain evidence="3">FPRL280</strain>
    </source>
</reference>
<evidence type="ECO:0000256" key="2">
    <source>
        <dbReference type="SAM" id="Phobius"/>
    </source>
</evidence>
<organism evidence="3 4">
    <name type="scientific">Rhodonia placenta</name>
    <dbReference type="NCBI Taxonomy" id="104341"/>
    <lineage>
        <taxon>Eukaryota</taxon>
        <taxon>Fungi</taxon>
        <taxon>Dikarya</taxon>
        <taxon>Basidiomycota</taxon>
        <taxon>Agaricomycotina</taxon>
        <taxon>Agaricomycetes</taxon>
        <taxon>Polyporales</taxon>
        <taxon>Adustoporiaceae</taxon>
        <taxon>Rhodonia</taxon>
    </lineage>
</organism>
<keyword evidence="2" id="KW-0812">Transmembrane</keyword>
<reference evidence="3" key="1">
    <citation type="submission" date="2020-11" db="EMBL/GenBank/DDBJ databases">
        <authorList>
            <person name="Koelle M."/>
            <person name="Horta M.A.C."/>
            <person name="Nowrousian M."/>
            <person name="Ohm R.A."/>
            <person name="Benz P."/>
            <person name="Pilgard A."/>
        </authorList>
    </citation>
    <scope>NUCLEOTIDE SEQUENCE</scope>
    <source>
        <strain evidence="3">FPRL280</strain>
    </source>
</reference>
<gene>
    <name evidence="3" type="ORF">IEO21_00724</name>
</gene>
<dbReference type="AlphaFoldDB" id="A0A8H7PBD7"/>
<evidence type="ECO:0000313" key="4">
    <source>
        <dbReference type="Proteomes" id="UP000639403"/>
    </source>
</evidence>
<comment type="caution">
    <text evidence="3">The sequence shown here is derived from an EMBL/GenBank/DDBJ whole genome shotgun (WGS) entry which is preliminary data.</text>
</comment>
<dbReference type="Proteomes" id="UP000639403">
    <property type="component" value="Unassembled WGS sequence"/>
</dbReference>
<evidence type="ECO:0000256" key="1">
    <source>
        <dbReference type="SAM" id="MobiDB-lite"/>
    </source>
</evidence>
<feature type="transmembrane region" description="Helical" evidence="2">
    <location>
        <begin position="108"/>
        <end position="126"/>
    </location>
</feature>
<name>A0A8H7PBD7_9APHY</name>
<sequence length="151" mass="16629">MADAPTPTRSLPDGQTVWPGTEHPQHALGAGRGSAHNEPSRSMVLPGTIRSDVQAADRPVETITPAPARSEPSSTVEIYPRSSSLFDKAVDLPFFEPTDPNRWPAEKVLFLAGFLFFPCWILGGFWKWRPRYDTFVIGGSVLVVELALRGR</sequence>
<keyword evidence="2" id="KW-1133">Transmembrane helix</keyword>